<dbReference type="STRING" id="1380566.A0A179F836"/>
<dbReference type="AlphaFoldDB" id="A0A179F836"/>
<evidence type="ECO:0000259" key="4">
    <source>
        <dbReference type="Pfam" id="PF00891"/>
    </source>
</evidence>
<comment type="caution">
    <text evidence="5">The sequence shown here is derived from an EMBL/GenBank/DDBJ whole genome shotgun (WGS) entry which is preliminary data.</text>
</comment>
<dbReference type="GO" id="GO:0032259">
    <property type="term" value="P:methylation"/>
    <property type="evidence" value="ECO:0007669"/>
    <property type="project" value="UniProtKB-KW"/>
</dbReference>
<dbReference type="KEGG" id="pchm:VFPPC_09274"/>
<dbReference type="RefSeq" id="XP_018139135.1">
    <property type="nucleotide sequence ID" value="XM_018287838.1"/>
</dbReference>
<evidence type="ECO:0000256" key="1">
    <source>
        <dbReference type="ARBA" id="ARBA00022603"/>
    </source>
</evidence>
<dbReference type="Pfam" id="PF00891">
    <property type="entry name" value="Methyltransf_2"/>
    <property type="match status" value="1"/>
</dbReference>
<evidence type="ECO:0000313" key="6">
    <source>
        <dbReference type="Proteomes" id="UP000078397"/>
    </source>
</evidence>
<dbReference type="GO" id="GO:0008171">
    <property type="term" value="F:O-methyltransferase activity"/>
    <property type="evidence" value="ECO:0007669"/>
    <property type="project" value="InterPro"/>
</dbReference>
<evidence type="ECO:0000256" key="2">
    <source>
        <dbReference type="ARBA" id="ARBA00022679"/>
    </source>
</evidence>
<evidence type="ECO:0000256" key="3">
    <source>
        <dbReference type="ARBA" id="ARBA00022691"/>
    </source>
</evidence>
<keyword evidence="1" id="KW-0489">Methyltransferase</keyword>
<dbReference type="Gene3D" id="3.40.50.150">
    <property type="entry name" value="Vaccinia Virus protein VP39"/>
    <property type="match status" value="1"/>
</dbReference>
<dbReference type="InterPro" id="IPR029063">
    <property type="entry name" value="SAM-dependent_MTases_sf"/>
</dbReference>
<dbReference type="InterPro" id="IPR001077">
    <property type="entry name" value="COMT_C"/>
</dbReference>
<protein>
    <submittedName>
        <fullName evidence="5">Sterigmatocystin 8-O-methyltransferase</fullName>
    </submittedName>
</protein>
<sequence length="449" mass="50112">MAKQDTTTLNGLAAKVQELTQQFTQYLQENKIPEPSFAADSPTSYSGLDGPSFVLRQALFDTLMDLVYLTQGPSESVFNYVHTVGPDSGTLSVLNHFDFWSAVPLNGSASYEEISAKTTLPVQVCQRLVEHGATLRLFSVTSDGTTGARRVHHTSRSAAIAQNQGLKALVSTILDDAGPAMSVMPETLRRYTAGKPALTQNVDETAFAVLNKDGGPFGSFQTSWELLENDGEGERKGWRQRNFAVFMRYVNDIFQFEKIIEEGYDWAAAGNIRVIDVGGSGGHDSIALAKKFPNLTLTVQDLGEAEPVFQGNLPQELKDRVTFKAHDFFNPQTTQADVFLMKLILHDWPDKESAQILRNLIPGMKPGSKLLFIDYVGKNEEKDADKLPRSLQAFGTATDIRMMALFNHRERLAWEWKEVFKLADERFEITRMEANPLTFVVLMEVTWRG</sequence>
<dbReference type="PANTHER" id="PTHR43712">
    <property type="entry name" value="PUTATIVE (AFU_ORTHOLOGUE AFUA_4G14580)-RELATED"/>
    <property type="match status" value="1"/>
</dbReference>
<keyword evidence="3" id="KW-0949">S-adenosyl-L-methionine</keyword>
<dbReference type="PANTHER" id="PTHR43712:SF12">
    <property type="entry name" value="STERIGMATOCYSTIN 8-O-METHYLTRANSFERASE"/>
    <property type="match status" value="1"/>
</dbReference>
<evidence type="ECO:0000313" key="5">
    <source>
        <dbReference type="EMBL" id="OAQ61431.1"/>
    </source>
</evidence>
<dbReference type="PROSITE" id="PS51683">
    <property type="entry name" value="SAM_OMT_II"/>
    <property type="match status" value="1"/>
</dbReference>
<gene>
    <name evidence="5" type="ORF">VFPPC_09274</name>
</gene>
<dbReference type="Proteomes" id="UP000078397">
    <property type="component" value="Unassembled WGS sequence"/>
</dbReference>
<dbReference type="InterPro" id="IPR016461">
    <property type="entry name" value="COMT-like"/>
</dbReference>
<dbReference type="GeneID" id="28851832"/>
<keyword evidence="2" id="KW-0808">Transferase</keyword>
<dbReference type="SUPFAM" id="SSF53335">
    <property type="entry name" value="S-adenosyl-L-methionine-dependent methyltransferases"/>
    <property type="match status" value="1"/>
</dbReference>
<dbReference type="OrthoDB" id="1606438at2759"/>
<feature type="domain" description="O-methyltransferase C-terminal" evidence="4">
    <location>
        <begin position="271"/>
        <end position="422"/>
    </location>
</feature>
<proteinExistence type="predicted"/>
<keyword evidence="6" id="KW-1185">Reference proteome</keyword>
<reference evidence="5 6" key="1">
    <citation type="journal article" date="2016" name="PLoS Pathog.">
        <title>Biosynthesis of antibiotic leucinostatins in bio-control fungus Purpureocillium lilacinum and their inhibition on phytophthora revealed by genome mining.</title>
        <authorList>
            <person name="Wang G."/>
            <person name="Liu Z."/>
            <person name="Lin R."/>
            <person name="Li E."/>
            <person name="Mao Z."/>
            <person name="Ling J."/>
            <person name="Yang Y."/>
            <person name="Yin W.B."/>
            <person name="Xie B."/>
        </authorList>
    </citation>
    <scope>NUCLEOTIDE SEQUENCE [LARGE SCALE GENOMIC DNA]</scope>
    <source>
        <strain evidence="5">170</strain>
    </source>
</reference>
<accession>A0A179F836</accession>
<name>A0A179F836_METCM</name>
<organism evidence="5 6">
    <name type="scientific">Pochonia chlamydosporia 170</name>
    <dbReference type="NCBI Taxonomy" id="1380566"/>
    <lineage>
        <taxon>Eukaryota</taxon>
        <taxon>Fungi</taxon>
        <taxon>Dikarya</taxon>
        <taxon>Ascomycota</taxon>
        <taxon>Pezizomycotina</taxon>
        <taxon>Sordariomycetes</taxon>
        <taxon>Hypocreomycetidae</taxon>
        <taxon>Hypocreales</taxon>
        <taxon>Clavicipitaceae</taxon>
        <taxon>Pochonia</taxon>
    </lineage>
</organism>
<dbReference type="EMBL" id="LSBJ02000007">
    <property type="protein sequence ID" value="OAQ61431.1"/>
    <property type="molecule type" value="Genomic_DNA"/>
</dbReference>